<evidence type="ECO:0000256" key="4">
    <source>
        <dbReference type="ARBA" id="ARBA00022692"/>
    </source>
</evidence>
<keyword evidence="8" id="KW-0472">Membrane</keyword>
<dbReference type="PANTHER" id="PTHR12137:SF4">
    <property type="entry name" value="CARBOHYDRATE SULFOTRANSFERASE 12"/>
    <property type="match status" value="1"/>
</dbReference>
<dbReference type="InterPro" id="IPR018011">
    <property type="entry name" value="Carb_sulfotrans_8-10"/>
</dbReference>
<organism evidence="13 14">
    <name type="scientific">Coilia grayii</name>
    <name type="common">Gray's grenadier anchovy</name>
    <dbReference type="NCBI Taxonomy" id="363190"/>
    <lineage>
        <taxon>Eukaryota</taxon>
        <taxon>Metazoa</taxon>
        <taxon>Chordata</taxon>
        <taxon>Craniata</taxon>
        <taxon>Vertebrata</taxon>
        <taxon>Euteleostomi</taxon>
        <taxon>Actinopterygii</taxon>
        <taxon>Neopterygii</taxon>
        <taxon>Teleostei</taxon>
        <taxon>Clupei</taxon>
        <taxon>Clupeiformes</taxon>
        <taxon>Clupeoidei</taxon>
        <taxon>Engraulidae</taxon>
        <taxon>Coilinae</taxon>
        <taxon>Coilia</taxon>
    </lineage>
</organism>
<dbReference type="InterPro" id="IPR005331">
    <property type="entry name" value="Sulfotransferase"/>
</dbReference>
<keyword evidence="14" id="KW-1185">Reference proteome</keyword>
<dbReference type="PANTHER" id="PTHR12137">
    <property type="entry name" value="CARBOHYDRATE SULFOTRANSFERASE"/>
    <property type="match status" value="1"/>
</dbReference>
<name>A0ABD1JHJ3_9TELE</name>
<comment type="caution">
    <text evidence="13">The sequence shown here is derived from an EMBL/GenBank/DDBJ whole genome shotgun (WGS) entry which is preliminary data.</text>
</comment>
<keyword evidence="7 11" id="KW-0333">Golgi apparatus</keyword>
<evidence type="ECO:0000256" key="5">
    <source>
        <dbReference type="ARBA" id="ARBA00022968"/>
    </source>
</evidence>
<evidence type="ECO:0000256" key="12">
    <source>
        <dbReference type="SAM" id="MobiDB-lite"/>
    </source>
</evidence>
<protein>
    <recommendedName>
        <fullName evidence="11">Carbohydrate sulfotransferase</fullName>
        <ecNumber evidence="11">2.8.2.-</ecNumber>
    </recommendedName>
</protein>
<evidence type="ECO:0000256" key="6">
    <source>
        <dbReference type="ARBA" id="ARBA00022989"/>
    </source>
</evidence>
<dbReference type="Pfam" id="PF03567">
    <property type="entry name" value="Sulfotransfer_2"/>
    <property type="match status" value="1"/>
</dbReference>
<feature type="region of interest" description="Disordered" evidence="12">
    <location>
        <begin position="9"/>
        <end position="37"/>
    </location>
</feature>
<evidence type="ECO:0000256" key="10">
    <source>
        <dbReference type="ARBA" id="ARBA00023277"/>
    </source>
</evidence>
<comment type="subcellular location">
    <subcellularLocation>
        <location evidence="1 11">Golgi apparatus membrane</location>
        <topology evidence="1 11">Single-pass type II membrane protein</topology>
    </subcellularLocation>
</comment>
<keyword evidence="10 11" id="KW-0119">Carbohydrate metabolism</keyword>
<evidence type="ECO:0000256" key="11">
    <source>
        <dbReference type="RuleBase" id="RU364020"/>
    </source>
</evidence>
<dbReference type="GO" id="GO:0000139">
    <property type="term" value="C:Golgi membrane"/>
    <property type="evidence" value="ECO:0007669"/>
    <property type="project" value="UniProtKB-SubCell"/>
</dbReference>
<dbReference type="EMBL" id="JBHFQA010000015">
    <property type="protein sequence ID" value="KAL2086629.1"/>
    <property type="molecule type" value="Genomic_DNA"/>
</dbReference>
<dbReference type="Proteomes" id="UP001591681">
    <property type="component" value="Unassembled WGS sequence"/>
</dbReference>
<dbReference type="GO" id="GO:0008146">
    <property type="term" value="F:sulfotransferase activity"/>
    <property type="evidence" value="ECO:0007669"/>
    <property type="project" value="UniProtKB-ARBA"/>
</dbReference>
<keyword evidence="6" id="KW-1133">Transmembrane helix</keyword>
<evidence type="ECO:0000256" key="1">
    <source>
        <dbReference type="ARBA" id="ARBA00004323"/>
    </source>
</evidence>
<comment type="similarity">
    <text evidence="2 11">Belongs to the sulfotransferase 2 family.</text>
</comment>
<evidence type="ECO:0000313" key="14">
    <source>
        <dbReference type="Proteomes" id="UP001591681"/>
    </source>
</evidence>
<keyword evidence="4" id="KW-0812">Transmembrane</keyword>
<evidence type="ECO:0000313" key="13">
    <source>
        <dbReference type="EMBL" id="KAL2086629.1"/>
    </source>
</evidence>
<evidence type="ECO:0000256" key="3">
    <source>
        <dbReference type="ARBA" id="ARBA00022679"/>
    </source>
</evidence>
<gene>
    <name evidence="13" type="ORF">ACEWY4_017688</name>
</gene>
<accession>A0ABD1JHJ3</accession>
<reference evidence="13 14" key="1">
    <citation type="submission" date="2024-09" db="EMBL/GenBank/DDBJ databases">
        <title>A chromosome-level genome assembly of Gray's grenadier anchovy, Coilia grayii.</title>
        <authorList>
            <person name="Fu Z."/>
        </authorList>
    </citation>
    <scope>NUCLEOTIDE SEQUENCE [LARGE SCALE GENOMIC DNA]</scope>
    <source>
        <strain evidence="13">G4</strain>
        <tissue evidence="13">Muscle</tissue>
    </source>
</reference>
<evidence type="ECO:0000256" key="7">
    <source>
        <dbReference type="ARBA" id="ARBA00023034"/>
    </source>
</evidence>
<evidence type="ECO:0000256" key="8">
    <source>
        <dbReference type="ARBA" id="ARBA00023136"/>
    </source>
</evidence>
<sequence>MIVLGQRLVAPSNGDHDNPDPNAPPPTPYRRPQDVPSELSHNATLHLTFNKFWRRYGKASRNLMHAKLRKYTKFLFVRDPFVRLMSAFRNKLAQPNEDFYRQFGTRMLKRYANVTRPLPATAREAFQAGLRPSFADFVHYLLDPETEKEEAFNEHWRQVYRLCHPCQIGYDFVGKLETLEEDAQHLLHLLDVDHDIQFPPGYRNRTAASWEHDWFANVPLEDRRKLYELYEPDFRLFGYPRPDALLHE</sequence>
<evidence type="ECO:0000256" key="9">
    <source>
        <dbReference type="ARBA" id="ARBA00023180"/>
    </source>
</evidence>
<proteinExistence type="inferred from homology"/>
<dbReference type="EC" id="2.8.2.-" evidence="11"/>
<keyword evidence="5 11" id="KW-0735">Signal-anchor</keyword>
<keyword evidence="9 11" id="KW-0325">Glycoprotein</keyword>
<dbReference type="AlphaFoldDB" id="A0ABD1JHJ3"/>
<keyword evidence="3 11" id="KW-0808">Transferase</keyword>
<evidence type="ECO:0000256" key="2">
    <source>
        <dbReference type="ARBA" id="ARBA00006339"/>
    </source>
</evidence>